<evidence type="ECO:0000313" key="2">
    <source>
        <dbReference type="EMBL" id="MBB4613185.1"/>
    </source>
</evidence>
<protein>
    <submittedName>
        <fullName evidence="2">Putative cupin superfamily protein</fullName>
    </submittedName>
</protein>
<feature type="domain" description="(S)-ureidoglycine aminohydrolase cupin" evidence="1">
    <location>
        <begin position="163"/>
        <end position="236"/>
    </location>
</feature>
<dbReference type="Proteomes" id="UP000538566">
    <property type="component" value="Unassembled WGS sequence"/>
</dbReference>
<dbReference type="Pfam" id="PF05899">
    <property type="entry name" value="Cupin_3"/>
    <property type="match status" value="1"/>
</dbReference>
<organism evidence="2 3">
    <name type="scientific">Novosphingobium taihuense</name>
    <dbReference type="NCBI Taxonomy" id="260085"/>
    <lineage>
        <taxon>Bacteria</taxon>
        <taxon>Pseudomonadati</taxon>
        <taxon>Pseudomonadota</taxon>
        <taxon>Alphaproteobacteria</taxon>
        <taxon>Sphingomonadales</taxon>
        <taxon>Sphingomonadaceae</taxon>
        <taxon>Novosphingobium</taxon>
    </lineage>
</organism>
<dbReference type="PANTHER" id="PTHR40943:SF1">
    <property type="entry name" value="CYTOPLASMIC PROTEIN"/>
    <property type="match status" value="1"/>
</dbReference>
<dbReference type="AlphaFoldDB" id="A0A7W7ABG3"/>
<dbReference type="PANTHER" id="PTHR40943">
    <property type="entry name" value="CYTOPLASMIC PROTEIN-RELATED"/>
    <property type="match status" value="1"/>
</dbReference>
<proteinExistence type="predicted"/>
<reference evidence="2 3" key="1">
    <citation type="submission" date="2020-08" db="EMBL/GenBank/DDBJ databases">
        <title>Genomic Encyclopedia of Type Strains, Phase IV (KMG-IV): sequencing the most valuable type-strain genomes for metagenomic binning, comparative biology and taxonomic classification.</title>
        <authorList>
            <person name="Goeker M."/>
        </authorList>
    </citation>
    <scope>NUCLEOTIDE SEQUENCE [LARGE SCALE GENOMIC DNA]</scope>
    <source>
        <strain evidence="2 3">DSM 17507</strain>
    </source>
</reference>
<dbReference type="InterPro" id="IPR011051">
    <property type="entry name" value="RmlC_Cupin_sf"/>
</dbReference>
<evidence type="ECO:0000259" key="1">
    <source>
        <dbReference type="Pfam" id="PF05899"/>
    </source>
</evidence>
<sequence>MTTTTSNVHSFYDLRAFAADVRFGDATDADVITGWAADSCALPLSQGPVAVLAARIAPKGNHAGLEADEFVFVLEGKLTLVKGNHSVALPRNASAVIPAGKPFAWQAAVGTTVIIMRCGSGPAGAETIVPIDESMDLVPSGPPLAELLVGATPSCRNFTDYRSANGEFVCGTWDSTPYHRLSMPYRHHEFMHLLEGDVTFVDGNGREATFSRGDAFLVEMGAHCSWESRNHVKKVYAIYRPAA</sequence>
<evidence type="ECO:0000313" key="3">
    <source>
        <dbReference type="Proteomes" id="UP000538566"/>
    </source>
</evidence>
<gene>
    <name evidence="2" type="ORF">GGR37_001444</name>
</gene>
<dbReference type="Gene3D" id="2.60.120.10">
    <property type="entry name" value="Jelly Rolls"/>
    <property type="match status" value="2"/>
</dbReference>
<dbReference type="EMBL" id="JACHOA010000002">
    <property type="protein sequence ID" value="MBB4613185.1"/>
    <property type="molecule type" value="Genomic_DNA"/>
</dbReference>
<dbReference type="SUPFAM" id="SSF51182">
    <property type="entry name" value="RmlC-like cupins"/>
    <property type="match status" value="1"/>
</dbReference>
<dbReference type="OrthoDB" id="9799053at2"/>
<keyword evidence="3" id="KW-1185">Reference proteome</keyword>
<dbReference type="InterPro" id="IPR014710">
    <property type="entry name" value="RmlC-like_jellyroll"/>
</dbReference>
<accession>A0A7W7ABG3</accession>
<name>A0A7W7ABG3_9SPHN</name>
<dbReference type="RefSeq" id="WP_144905447.1">
    <property type="nucleotide sequence ID" value="NZ_JACHOA010000002.1"/>
</dbReference>
<dbReference type="InterPro" id="IPR008579">
    <property type="entry name" value="UGlyAH_Cupin_dom"/>
</dbReference>
<dbReference type="CDD" id="cd02227">
    <property type="entry name" value="cupin_TM1112-like"/>
    <property type="match status" value="1"/>
</dbReference>
<comment type="caution">
    <text evidence="2">The sequence shown here is derived from an EMBL/GenBank/DDBJ whole genome shotgun (WGS) entry which is preliminary data.</text>
</comment>